<dbReference type="EMBL" id="ML208356">
    <property type="protein sequence ID" value="TFK68220.1"/>
    <property type="molecule type" value="Genomic_DNA"/>
</dbReference>
<organism evidence="1 2">
    <name type="scientific">Pluteus cervinus</name>
    <dbReference type="NCBI Taxonomy" id="181527"/>
    <lineage>
        <taxon>Eukaryota</taxon>
        <taxon>Fungi</taxon>
        <taxon>Dikarya</taxon>
        <taxon>Basidiomycota</taxon>
        <taxon>Agaricomycotina</taxon>
        <taxon>Agaricomycetes</taxon>
        <taxon>Agaricomycetidae</taxon>
        <taxon>Agaricales</taxon>
        <taxon>Pluteineae</taxon>
        <taxon>Pluteaceae</taxon>
        <taxon>Pluteus</taxon>
    </lineage>
</organism>
<reference evidence="1 2" key="1">
    <citation type="journal article" date="2019" name="Nat. Ecol. Evol.">
        <title>Megaphylogeny resolves global patterns of mushroom evolution.</title>
        <authorList>
            <person name="Varga T."/>
            <person name="Krizsan K."/>
            <person name="Foldi C."/>
            <person name="Dima B."/>
            <person name="Sanchez-Garcia M."/>
            <person name="Sanchez-Ramirez S."/>
            <person name="Szollosi G.J."/>
            <person name="Szarkandi J.G."/>
            <person name="Papp V."/>
            <person name="Albert L."/>
            <person name="Andreopoulos W."/>
            <person name="Angelini C."/>
            <person name="Antonin V."/>
            <person name="Barry K.W."/>
            <person name="Bougher N.L."/>
            <person name="Buchanan P."/>
            <person name="Buyck B."/>
            <person name="Bense V."/>
            <person name="Catcheside P."/>
            <person name="Chovatia M."/>
            <person name="Cooper J."/>
            <person name="Damon W."/>
            <person name="Desjardin D."/>
            <person name="Finy P."/>
            <person name="Geml J."/>
            <person name="Haridas S."/>
            <person name="Hughes K."/>
            <person name="Justo A."/>
            <person name="Karasinski D."/>
            <person name="Kautmanova I."/>
            <person name="Kiss B."/>
            <person name="Kocsube S."/>
            <person name="Kotiranta H."/>
            <person name="LaButti K.M."/>
            <person name="Lechner B.E."/>
            <person name="Liimatainen K."/>
            <person name="Lipzen A."/>
            <person name="Lukacs Z."/>
            <person name="Mihaltcheva S."/>
            <person name="Morgado L.N."/>
            <person name="Niskanen T."/>
            <person name="Noordeloos M.E."/>
            <person name="Ohm R.A."/>
            <person name="Ortiz-Santana B."/>
            <person name="Ovrebo C."/>
            <person name="Racz N."/>
            <person name="Riley R."/>
            <person name="Savchenko A."/>
            <person name="Shiryaev A."/>
            <person name="Soop K."/>
            <person name="Spirin V."/>
            <person name="Szebenyi C."/>
            <person name="Tomsovsky M."/>
            <person name="Tulloss R.E."/>
            <person name="Uehling J."/>
            <person name="Grigoriev I.V."/>
            <person name="Vagvolgyi C."/>
            <person name="Papp T."/>
            <person name="Martin F.M."/>
            <person name="Miettinen O."/>
            <person name="Hibbett D.S."/>
            <person name="Nagy L.G."/>
        </authorList>
    </citation>
    <scope>NUCLEOTIDE SEQUENCE [LARGE SCALE GENOMIC DNA]</scope>
    <source>
        <strain evidence="1 2">NL-1719</strain>
    </source>
</reference>
<proteinExistence type="predicted"/>
<gene>
    <name evidence="1" type="ORF">BDN72DRAFT_769529</name>
</gene>
<evidence type="ECO:0000313" key="1">
    <source>
        <dbReference type="EMBL" id="TFK68220.1"/>
    </source>
</evidence>
<keyword evidence="2" id="KW-1185">Reference proteome</keyword>
<protein>
    <submittedName>
        <fullName evidence="1">Uncharacterized protein</fullName>
    </submittedName>
</protein>
<name>A0ACD3AR99_9AGAR</name>
<dbReference type="Proteomes" id="UP000308600">
    <property type="component" value="Unassembled WGS sequence"/>
</dbReference>
<sequence>MGFFDFFDLAPKASPTPNVHSLLPPPTTKQPELDVSFDLTLAHPSQRTPLNCTHAPVRSSSHYPLPVIPLELVISILECAYYDNDHNTVNTNFLRTCSLVCRSWRLPSQKLLFTDVTLRTQTAYGSFRKAVNRNSATGRILGDSVLRLHVTIDHNQPYSLSQRSFAHAVTLCPNLYELSLALYGSNPSSAFDETTLDLLHSGPRITALHFSNWSNDQDCVYSLLGEWSTTLKSLSLSGTPPSPLVHPSVDSTITPLRCSLEELRMNFQVEPSLGFMKWLLDNSINTLRIVELERDPSVAFLEYLVETHAETLHSLALPNPPNCSTTGNSPAAEYSHILERCRNLREVRLERCGQAGLKEVIRVMSDDVEHLAVGIDADSSLQPILEAVKSRDKLKTVTLHLWEGANRHIYAGQRYIHGQGQLAPLKMACAFRGVELRVTSDIRVFRTLVRGDFVPPSMMVFPRVKSIDNLRYMRLRS</sequence>
<accession>A0ACD3AR99</accession>
<evidence type="ECO:0000313" key="2">
    <source>
        <dbReference type="Proteomes" id="UP000308600"/>
    </source>
</evidence>